<proteinExistence type="predicted"/>
<accession>A0A6B3NMW1</accession>
<gene>
    <name evidence="1" type="ORF">F6J89_29090</name>
</gene>
<protein>
    <submittedName>
        <fullName evidence="1">Uncharacterized protein</fullName>
    </submittedName>
</protein>
<sequence length="72" mass="8399">MAQFSVNISEQEFELLNLLSERTGRSNSSLAGEWIRQGLSQEVEKQMKIEQFKQMLNTQEQQVSSKSRNKKH</sequence>
<dbReference type="AlphaFoldDB" id="A0A6B3NMW1"/>
<evidence type="ECO:0000313" key="1">
    <source>
        <dbReference type="EMBL" id="NER31564.1"/>
    </source>
</evidence>
<comment type="caution">
    <text evidence="1">The sequence shown here is derived from an EMBL/GenBank/DDBJ whole genome shotgun (WGS) entry which is preliminary data.</text>
</comment>
<reference evidence="1" key="1">
    <citation type="submission" date="2019-11" db="EMBL/GenBank/DDBJ databases">
        <title>Genomic insights into an expanded diversity of filamentous marine cyanobacteria reveals the extraordinary biosynthetic potential of Moorea and Okeania.</title>
        <authorList>
            <person name="Ferreira Leao T."/>
            <person name="Wang M."/>
            <person name="Moss N."/>
            <person name="Da Silva R."/>
            <person name="Sanders J."/>
            <person name="Nurk S."/>
            <person name="Gurevich A."/>
            <person name="Humphrey G."/>
            <person name="Reher R."/>
            <person name="Zhu Q."/>
            <person name="Belda-Ferre P."/>
            <person name="Glukhov E."/>
            <person name="Rex R."/>
            <person name="Dorrestein P.C."/>
            <person name="Knight R."/>
            <person name="Pevzner P."/>
            <person name="Gerwick W.H."/>
            <person name="Gerwick L."/>
        </authorList>
    </citation>
    <scope>NUCLEOTIDE SEQUENCE</scope>
    <source>
        <strain evidence="1">SIO1C4</strain>
    </source>
</reference>
<organism evidence="1">
    <name type="scientific">Symploca sp. SIO1C4</name>
    <dbReference type="NCBI Taxonomy" id="2607765"/>
    <lineage>
        <taxon>Bacteria</taxon>
        <taxon>Bacillati</taxon>
        <taxon>Cyanobacteriota</taxon>
        <taxon>Cyanophyceae</taxon>
        <taxon>Coleofasciculales</taxon>
        <taxon>Coleofasciculaceae</taxon>
        <taxon>Symploca</taxon>
    </lineage>
</organism>
<name>A0A6B3NMW1_9CYAN</name>
<dbReference type="EMBL" id="JAAHFQ010000860">
    <property type="protein sequence ID" value="NER31564.1"/>
    <property type="molecule type" value="Genomic_DNA"/>
</dbReference>